<dbReference type="InterPro" id="IPR046703">
    <property type="entry name" value="DUF6776"/>
</dbReference>
<proteinExistence type="predicted"/>
<accession>A0A4R7NTS1</accession>
<dbReference type="EMBL" id="SOBT01000012">
    <property type="protein sequence ID" value="TDU24377.1"/>
    <property type="molecule type" value="Genomic_DNA"/>
</dbReference>
<name>A0A4R7NTS1_9GAMM</name>
<gene>
    <name evidence="2" type="ORF">DFR24_4644</name>
</gene>
<evidence type="ECO:0000313" key="2">
    <source>
        <dbReference type="EMBL" id="TDU24377.1"/>
    </source>
</evidence>
<comment type="caution">
    <text evidence="2">The sequence shown here is derived from an EMBL/GenBank/DDBJ whole genome shotgun (WGS) entry which is preliminary data.</text>
</comment>
<keyword evidence="3" id="KW-1185">Reference proteome</keyword>
<feature type="coiled-coil region" evidence="1">
    <location>
        <begin position="48"/>
        <end position="124"/>
    </location>
</feature>
<evidence type="ECO:0000313" key="3">
    <source>
        <dbReference type="Proteomes" id="UP000295341"/>
    </source>
</evidence>
<evidence type="ECO:0000256" key="1">
    <source>
        <dbReference type="SAM" id="Coils"/>
    </source>
</evidence>
<dbReference type="AlphaFoldDB" id="A0A4R7NTS1"/>
<sequence length="254" mass="28269">MQHRVVVRHGRRSWGRVAAATAVAVVVLVSAAYAAYRYGRDGGGIGQYPDKASEVDQLREERRRLTRELRAARSELSEIKGRSTFEARSCEIDVQACEALRGSVASLESQQAELREQLAFYRNVAAPEQEVRAGVRILRMAMRPTGETGVWRYELVVVQPTRRDHTVTGRWDLKVAGALGKQMKTLGLSELQAGKPSDKSFTFRAFQEFGGELTLPSGFLPSRVTVTLRVQDGKNEAAEVEESFDWSRLAAAKE</sequence>
<dbReference type="Proteomes" id="UP000295341">
    <property type="component" value="Unassembled WGS sequence"/>
</dbReference>
<protein>
    <submittedName>
        <fullName evidence="2">Uncharacterized protein</fullName>
    </submittedName>
</protein>
<dbReference type="Pfam" id="PF20567">
    <property type="entry name" value="DUF6776"/>
    <property type="match status" value="1"/>
</dbReference>
<keyword evidence="1" id="KW-0175">Coiled coil</keyword>
<organism evidence="2 3">
    <name type="scientific">Panacagrimonas perspica</name>
    <dbReference type="NCBI Taxonomy" id="381431"/>
    <lineage>
        <taxon>Bacteria</taxon>
        <taxon>Pseudomonadati</taxon>
        <taxon>Pseudomonadota</taxon>
        <taxon>Gammaproteobacteria</taxon>
        <taxon>Nevskiales</taxon>
        <taxon>Nevskiaceae</taxon>
        <taxon>Panacagrimonas</taxon>
    </lineage>
</organism>
<reference evidence="2 3" key="1">
    <citation type="submission" date="2019-03" db="EMBL/GenBank/DDBJ databases">
        <title>Genomic Encyclopedia of Type Strains, Phase IV (KMG-IV): sequencing the most valuable type-strain genomes for metagenomic binning, comparative biology and taxonomic classification.</title>
        <authorList>
            <person name="Goeker M."/>
        </authorList>
    </citation>
    <scope>NUCLEOTIDE SEQUENCE [LARGE SCALE GENOMIC DNA]</scope>
    <source>
        <strain evidence="2 3">DSM 26377</strain>
    </source>
</reference>